<dbReference type="Proteomes" id="UP001519460">
    <property type="component" value="Unassembled WGS sequence"/>
</dbReference>
<name>A0ABD0J4S1_9CAEN</name>
<organism evidence="2 3">
    <name type="scientific">Batillaria attramentaria</name>
    <dbReference type="NCBI Taxonomy" id="370345"/>
    <lineage>
        <taxon>Eukaryota</taxon>
        <taxon>Metazoa</taxon>
        <taxon>Spiralia</taxon>
        <taxon>Lophotrochozoa</taxon>
        <taxon>Mollusca</taxon>
        <taxon>Gastropoda</taxon>
        <taxon>Caenogastropoda</taxon>
        <taxon>Sorbeoconcha</taxon>
        <taxon>Cerithioidea</taxon>
        <taxon>Batillariidae</taxon>
        <taxon>Batillaria</taxon>
    </lineage>
</organism>
<protein>
    <submittedName>
        <fullName evidence="2">Uncharacterized protein</fullName>
    </submittedName>
</protein>
<gene>
    <name evidence="2" type="ORF">BaRGS_00038819</name>
</gene>
<keyword evidence="3" id="KW-1185">Reference proteome</keyword>
<comment type="caution">
    <text evidence="2">The sequence shown here is derived from an EMBL/GenBank/DDBJ whole genome shotgun (WGS) entry which is preliminary data.</text>
</comment>
<evidence type="ECO:0000313" key="2">
    <source>
        <dbReference type="EMBL" id="KAK7460772.1"/>
    </source>
</evidence>
<evidence type="ECO:0000313" key="3">
    <source>
        <dbReference type="Proteomes" id="UP001519460"/>
    </source>
</evidence>
<accession>A0ABD0J4S1</accession>
<feature type="region of interest" description="Disordered" evidence="1">
    <location>
        <begin position="53"/>
        <end position="80"/>
    </location>
</feature>
<proteinExistence type="predicted"/>
<reference evidence="2 3" key="1">
    <citation type="journal article" date="2023" name="Sci. Data">
        <title>Genome assembly of the Korean intertidal mud-creeper Batillaria attramentaria.</title>
        <authorList>
            <person name="Patra A.K."/>
            <person name="Ho P.T."/>
            <person name="Jun S."/>
            <person name="Lee S.J."/>
            <person name="Kim Y."/>
            <person name="Won Y.J."/>
        </authorList>
    </citation>
    <scope>NUCLEOTIDE SEQUENCE [LARGE SCALE GENOMIC DNA]</scope>
    <source>
        <strain evidence="2">Wonlab-2016</strain>
    </source>
</reference>
<dbReference type="EMBL" id="JACVVK020000645">
    <property type="protein sequence ID" value="KAK7460772.1"/>
    <property type="molecule type" value="Genomic_DNA"/>
</dbReference>
<sequence>MTSSIPLMTSPTRPRPTDTALHLQRQLSRVSGYRPVLPESVQYPVCVVPAEPSHPPGARRCGSSPVSHALTEITGRRITR</sequence>
<dbReference type="AlphaFoldDB" id="A0ABD0J4S1"/>
<evidence type="ECO:0000256" key="1">
    <source>
        <dbReference type="SAM" id="MobiDB-lite"/>
    </source>
</evidence>